<evidence type="ECO:0000256" key="13">
    <source>
        <dbReference type="ARBA" id="ARBA00056339"/>
    </source>
</evidence>
<dbReference type="AlphaFoldDB" id="A0A0G2HG49"/>
<evidence type="ECO:0000256" key="8">
    <source>
        <dbReference type="ARBA" id="ARBA00022695"/>
    </source>
</evidence>
<feature type="binding site" evidence="15">
    <location>
        <position position="84"/>
    </location>
    <ligand>
        <name>ATP</name>
        <dbReference type="ChEBI" id="CHEBI:30616"/>
    </ligand>
</feature>
<accession>A0A0G2HG49</accession>
<evidence type="ECO:0000256" key="1">
    <source>
        <dbReference type="ARBA" id="ARBA00004496"/>
    </source>
</evidence>
<feature type="binding site" evidence="15">
    <location>
        <position position="93"/>
    </location>
    <ligand>
        <name>L-threonine</name>
        <dbReference type="ChEBI" id="CHEBI:57926"/>
    </ligand>
</feature>
<dbReference type="InterPro" id="IPR017945">
    <property type="entry name" value="DHBP_synth_RibB-like_a/b_dom"/>
</dbReference>
<evidence type="ECO:0000256" key="6">
    <source>
        <dbReference type="ARBA" id="ARBA00022679"/>
    </source>
</evidence>
<evidence type="ECO:0000256" key="4">
    <source>
        <dbReference type="ARBA" id="ARBA00015492"/>
    </source>
</evidence>
<comment type="subcellular location">
    <subcellularLocation>
        <location evidence="1 14">Cytoplasm</location>
    </subcellularLocation>
</comment>
<feature type="binding site" evidence="15">
    <location>
        <position position="192"/>
    </location>
    <ligand>
        <name>ATP</name>
        <dbReference type="ChEBI" id="CHEBI:30616"/>
    </ligand>
</feature>
<keyword evidence="5 14" id="KW-0963">Cytoplasm</keyword>
<comment type="catalytic activity">
    <reaction evidence="12 14">
        <text>L-threonine + hydrogencarbonate + ATP = L-threonylcarbamoyladenylate + diphosphate + H2O</text>
        <dbReference type="Rhea" id="RHEA:36407"/>
        <dbReference type="ChEBI" id="CHEBI:15377"/>
        <dbReference type="ChEBI" id="CHEBI:17544"/>
        <dbReference type="ChEBI" id="CHEBI:30616"/>
        <dbReference type="ChEBI" id="CHEBI:33019"/>
        <dbReference type="ChEBI" id="CHEBI:57926"/>
        <dbReference type="ChEBI" id="CHEBI:73682"/>
        <dbReference type="EC" id="2.7.7.87"/>
    </reaction>
</comment>
<dbReference type="InterPro" id="IPR006070">
    <property type="entry name" value="Sua5-like_dom"/>
</dbReference>
<gene>
    <name evidence="18" type="ORF">UCDDA912_g05901</name>
</gene>
<keyword evidence="8 14" id="KW-0548">Nucleotidyltransferase</keyword>
<dbReference type="GO" id="GO:0006450">
    <property type="term" value="P:regulation of translational fidelity"/>
    <property type="evidence" value="ECO:0007669"/>
    <property type="project" value="EnsemblFungi"/>
</dbReference>
<dbReference type="PIRSF" id="PIRSF004930">
    <property type="entry name" value="Tln_factor_SUA5"/>
    <property type="match status" value="1"/>
</dbReference>
<evidence type="ECO:0000256" key="14">
    <source>
        <dbReference type="PIRNR" id="PIRNR004930"/>
    </source>
</evidence>
<evidence type="ECO:0000256" key="12">
    <source>
        <dbReference type="ARBA" id="ARBA00048366"/>
    </source>
</evidence>
<evidence type="ECO:0000256" key="16">
    <source>
        <dbReference type="SAM" id="MobiDB-lite"/>
    </source>
</evidence>
<evidence type="ECO:0000256" key="9">
    <source>
        <dbReference type="ARBA" id="ARBA00022741"/>
    </source>
</evidence>
<organism evidence="18 19">
    <name type="scientific">Diaporthe ampelina</name>
    <dbReference type="NCBI Taxonomy" id="1214573"/>
    <lineage>
        <taxon>Eukaryota</taxon>
        <taxon>Fungi</taxon>
        <taxon>Dikarya</taxon>
        <taxon>Ascomycota</taxon>
        <taxon>Pezizomycotina</taxon>
        <taxon>Sordariomycetes</taxon>
        <taxon>Sordariomycetidae</taxon>
        <taxon>Diaporthales</taxon>
        <taxon>Diaporthaceae</taxon>
        <taxon>Diaporthe</taxon>
    </lineage>
</organism>
<feature type="domain" description="YrdC-like" evidence="17">
    <location>
        <begin position="38"/>
        <end position="248"/>
    </location>
</feature>
<dbReference type="InterPro" id="IPR010923">
    <property type="entry name" value="T(6)A37_SUA5"/>
</dbReference>
<sequence length="425" mass="44954">MKTRILKVPQGKDPGHFTSPDSLDTWEVSADPSAQDIIEPLREAATLLQQTDIPVAFPTETVYGLGADATRSGAVKGIYAAKGRPSDNPLIVHVCDLDMLRSLLRPAGGATNGTATNGHIDEQDQEPIPPIYRALLRRFWPGPLTVLLPNPAGSALAPEVTAGLPTFGARMPASALARTLIRLAGAPLAAPSANASTKPSPTAARHVADDLEGRVGLVLDGGACGVGVESTVVDGLCSPPVVLRPGGVSLEELRGVEGWEGVVKGYKDASEVGEDGAGPRAPGMKYKHYSPRARVVLFEARTGTRGEDVLRELSRVEGPRDVVGVVRTHRWERLPGHEVGAEEGDTDGEADLSYEIHTSVIDGSRVLDISLGQNSRTVAQGLFSALRELDRKGADIIIIEGIEDKDDIAAAVMNRLRKAASEIRA</sequence>
<dbReference type="Pfam" id="PF03481">
    <property type="entry name" value="Sua5_C"/>
    <property type="match status" value="1"/>
</dbReference>
<feature type="binding site" evidence="15">
    <location>
        <position position="166"/>
    </location>
    <ligand>
        <name>ATP</name>
        <dbReference type="ChEBI" id="CHEBI:30616"/>
    </ligand>
</feature>
<reference evidence="18 19" key="1">
    <citation type="submission" date="2015-05" db="EMBL/GenBank/DDBJ databases">
        <title>Distinctive expansion of gene families associated with plant cell wall degradation and secondary metabolism in the genomes of grapevine trunk pathogens.</title>
        <authorList>
            <person name="Lawrence D.P."/>
            <person name="Travadon R."/>
            <person name="Rolshausen P.E."/>
            <person name="Baumgartner K."/>
        </authorList>
    </citation>
    <scope>NUCLEOTIDE SEQUENCE [LARGE SCALE GENOMIC DNA]</scope>
    <source>
        <strain evidence="18">DA912</strain>
    </source>
</reference>
<dbReference type="Proteomes" id="UP000034680">
    <property type="component" value="Unassembled WGS sequence"/>
</dbReference>
<keyword evidence="9 14" id="KW-0547">Nucleotide-binding</keyword>
<feature type="binding site" evidence="15">
    <location>
        <position position="244"/>
    </location>
    <ligand>
        <name>ATP</name>
        <dbReference type="ChEBI" id="CHEBI:30616"/>
    </ligand>
</feature>
<protein>
    <recommendedName>
        <fullName evidence="4 14">Threonylcarbamoyl-AMP synthase</fullName>
        <shortName evidence="14">TC-AMP synthase</shortName>
        <ecNumber evidence="3 14">2.7.7.87</ecNumber>
    </recommendedName>
    <alternativeName>
        <fullName evidence="11 14">L-threonylcarbamoyladenylate synthase</fullName>
    </alternativeName>
</protein>
<dbReference type="PROSITE" id="PS51163">
    <property type="entry name" value="YRDC"/>
    <property type="match status" value="1"/>
</dbReference>
<dbReference type="PANTHER" id="PTHR17490">
    <property type="entry name" value="SUA5"/>
    <property type="match status" value="1"/>
</dbReference>
<dbReference type="GO" id="GO:0003725">
    <property type="term" value="F:double-stranded RNA binding"/>
    <property type="evidence" value="ECO:0007669"/>
    <property type="project" value="UniProtKB-UniRule"/>
</dbReference>
<evidence type="ECO:0000313" key="18">
    <source>
        <dbReference type="EMBL" id="KKY34093.1"/>
    </source>
</evidence>
<dbReference type="InterPro" id="IPR050156">
    <property type="entry name" value="TC-AMP_synthase_SUA5"/>
</dbReference>
<evidence type="ECO:0000256" key="3">
    <source>
        <dbReference type="ARBA" id="ARBA00012584"/>
    </source>
</evidence>
<feature type="region of interest" description="Disordered" evidence="16">
    <location>
        <begin position="1"/>
        <end position="20"/>
    </location>
</feature>
<dbReference type="EC" id="2.7.7.87" evidence="3 14"/>
<feature type="binding site" evidence="15">
    <location>
        <position position="289"/>
    </location>
    <ligand>
        <name>ATP</name>
        <dbReference type="ChEBI" id="CHEBI:30616"/>
    </ligand>
</feature>
<feature type="binding site" evidence="15">
    <location>
        <position position="88"/>
    </location>
    <ligand>
        <name>ATP</name>
        <dbReference type="ChEBI" id="CHEBI:30616"/>
    </ligand>
</feature>
<dbReference type="Gene3D" id="3.40.50.11030">
    <property type="entry name" value="Threonylcarbamoyl-AMP synthase, C-terminal domain"/>
    <property type="match status" value="1"/>
</dbReference>
<reference evidence="18 19" key="2">
    <citation type="submission" date="2015-05" db="EMBL/GenBank/DDBJ databases">
        <authorList>
            <person name="Morales-Cruz A."/>
            <person name="Amrine K.C."/>
            <person name="Cantu D."/>
        </authorList>
    </citation>
    <scope>NUCLEOTIDE SEQUENCE [LARGE SCALE GENOMIC DNA]</scope>
    <source>
        <strain evidence="18">DA912</strain>
    </source>
</reference>
<dbReference type="GO" id="GO:0002949">
    <property type="term" value="P:tRNA threonylcarbamoyladenosine modification"/>
    <property type="evidence" value="ECO:0007669"/>
    <property type="project" value="EnsemblFungi"/>
</dbReference>
<evidence type="ECO:0000256" key="2">
    <source>
        <dbReference type="ARBA" id="ARBA00007663"/>
    </source>
</evidence>
<keyword evidence="19" id="KW-1185">Reference proteome</keyword>
<dbReference type="Gene3D" id="3.90.870.10">
    <property type="entry name" value="DHBP synthase"/>
    <property type="match status" value="1"/>
</dbReference>
<dbReference type="STRING" id="1214573.A0A0G2HG49"/>
<keyword evidence="10 14" id="KW-0067">ATP-binding</keyword>
<proteinExistence type="inferred from homology"/>
<keyword evidence="7 14" id="KW-0819">tRNA processing</keyword>
<evidence type="ECO:0000256" key="11">
    <source>
        <dbReference type="ARBA" id="ARBA00029774"/>
    </source>
</evidence>
<dbReference type="InterPro" id="IPR038385">
    <property type="entry name" value="Sua5/YwlC_C"/>
</dbReference>
<dbReference type="GO" id="GO:0000723">
    <property type="term" value="P:telomere maintenance"/>
    <property type="evidence" value="ECO:0007669"/>
    <property type="project" value="EnsemblFungi"/>
</dbReference>
<evidence type="ECO:0000259" key="17">
    <source>
        <dbReference type="PROSITE" id="PS51163"/>
    </source>
</evidence>
<dbReference type="GO" id="GO:0005739">
    <property type="term" value="C:mitochondrion"/>
    <property type="evidence" value="ECO:0007669"/>
    <property type="project" value="EnsemblFungi"/>
</dbReference>
<dbReference type="PANTHER" id="PTHR17490:SF16">
    <property type="entry name" value="THREONYLCARBAMOYL-AMP SYNTHASE"/>
    <property type="match status" value="1"/>
</dbReference>
<feature type="binding site" evidence="15">
    <location>
        <position position="190"/>
    </location>
    <ligand>
        <name>L-threonine</name>
        <dbReference type="ChEBI" id="CHEBI:57926"/>
    </ligand>
</feature>
<feature type="binding site" evidence="15">
    <location>
        <position position="200"/>
    </location>
    <ligand>
        <name>ATP</name>
        <dbReference type="ChEBI" id="CHEBI:30616"/>
    </ligand>
</feature>
<dbReference type="SUPFAM" id="SSF55821">
    <property type="entry name" value="YrdC/RibB"/>
    <property type="match status" value="1"/>
</dbReference>
<dbReference type="GO" id="GO:0005524">
    <property type="term" value="F:ATP binding"/>
    <property type="evidence" value="ECO:0007669"/>
    <property type="project" value="UniProtKB-UniRule"/>
</dbReference>
<dbReference type="InterPro" id="IPR005145">
    <property type="entry name" value="Sua5_C"/>
</dbReference>
<comment type="caution">
    <text evidence="18">The sequence shown here is derived from an EMBL/GenBank/DDBJ whole genome shotgun (WGS) entry which is preliminary data.</text>
</comment>
<dbReference type="GO" id="GO:0061710">
    <property type="term" value="F:L-threonylcarbamoyladenylate synthase"/>
    <property type="evidence" value="ECO:0007669"/>
    <property type="project" value="UniProtKB-EC"/>
</dbReference>
<comment type="similarity">
    <text evidence="2 14">Belongs to the SUA5 family.</text>
</comment>
<dbReference type="Pfam" id="PF01300">
    <property type="entry name" value="Sua5_yciO_yrdC"/>
    <property type="match status" value="1"/>
</dbReference>
<dbReference type="OrthoDB" id="412787at2759"/>
<evidence type="ECO:0000256" key="7">
    <source>
        <dbReference type="ARBA" id="ARBA00022694"/>
    </source>
</evidence>
<evidence type="ECO:0000256" key="5">
    <source>
        <dbReference type="ARBA" id="ARBA00022490"/>
    </source>
</evidence>
<feature type="binding site" evidence="15">
    <location>
        <position position="61"/>
    </location>
    <ligand>
        <name>L-threonine</name>
        <dbReference type="ChEBI" id="CHEBI:57926"/>
    </ligand>
</feature>
<feature type="binding site" evidence="15">
    <location>
        <position position="230"/>
    </location>
    <ligand>
        <name>L-threonine</name>
        <dbReference type="ChEBI" id="CHEBI:57926"/>
    </ligand>
</feature>
<keyword evidence="6 14" id="KW-0808">Transferase</keyword>
<dbReference type="FunFam" id="3.90.870.10:FF:000008">
    <property type="entry name" value="Threonylcarbamoyl-AMP synthase"/>
    <property type="match status" value="1"/>
</dbReference>
<dbReference type="EMBL" id="LCUC01000216">
    <property type="protein sequence ID" value="KKY34093.1"/>
    <property type="molecule type" value="Genomic_DNA"/>
</dbReference>
<evidence type="ECO:0000256" key="15">
    <source>
        <dbReference type="PIRSR" id="PIRSR004930-1"/>
    </source>
</evidence>
<feature type="binding site" evidence="15">
    <location>
        <position position="170"/>
    </location>
    <ligand>
        <name>L-threonine</name>
        <dbReference type="ChEBI" id="CHEBI:57926"/>
    </ligand>
</feature>
<name>A0A0G2HG49_9PEZI</name>
<evidence type="ECO:0000313" key="19">
    <source>
        <dbReference type="Proteomes" id="UP000034680"/>
    </source>
</evidence>
<evidence type="ECO:0000256" key="10">
    <source>
        <dbReference type="ARBA" id="ARBA00022840"/>
    </source>
</evidence>
<comment type="function">
    <text evidence="13">Required for the formation of a threonylcarbamoyl group on adenosine at position 37 (t(6)A37) in tRNAs that read codons beginning with adenine. Likely catalyzes the conversion of L-threonine, HCO(3)(-)/CO(2) and ATP to give threonylcarbamoyl-AMP (TC-AMP) as the acyladenylate intermediate, with the release of diphosphate. Required for normal translation, by ensuring translation fidelity at the level of codon recognition, appropriate translation initiation selection and maintenance of reading frame. Also involved in telomere replication. Binds to single-stranded telomeric (ssTG) DNA and positively regulates telomere length.</text>
</comment>
<dbReference type="GO" id="GO:0000049">
    <property type="term" value="F:tRNA binding"/>
    <property type="evidence" value="ECO:0007669"/>
    <property type="project" value="TreeGrafter"/>
</dbReference>
<dbReference type="GO" id="GO:0043047">
    <property type="term" value="F:single-stranded telomeric DNA binding"/>
    <property type="evidence" value="ECO:0007669"/>
    <property type="project" value="EnsemblFungi"/>
</dbReference>